<feature type="domain" description="HTH cro/C1-type" evidence="1">
    <location>
        <begin position="15"/>
        <end position="68"/>
    </location>
</feature>
<dbReference type="PROSITE" id="PS50943">
    <property type="entry name" value="HTH_CROC1"/>
    <property type="match status" value="1"/>
</dbReference>
<organism evidence="2 3">
    <name type="scientific">Paraburkholderia silvatlantica</name>
    <dbReference type="NCBI Taxonomy" id="321895"/>
    <lineage>
        <taxon>Bacteria</taxon>
        <taxon>Pseudomonadati</taxon>
        <taxon>Pseudomonadota</taxon>
        <taxon>Betaproteobacteria</taxon>
        <taxon>Burkholderiales</taxon>
        <taxon>Burkholderiaceae</taxon>
        <taxon>Paraburkholderia</taxon>
    </lineage>
</organism>
<evidence type="ECO:0000259" key="1">
    <source>
        <dbReference type="PROSITE" id="PS50943"/>
    </source>
</evidence>
<protein>
    <submittedName>
        <fullName evidence="2">Transcriptional regulator with XRE-family HTH domain</fullName>
    </submittedName>
</protein>
<reference evidence="2 3" key="1">
    <citation type="submission" date="2020-08" db="EMBL/GenBank/DDBJ databases">
        <title>Genomic Encyclopedia of Type Strains, Phase IV (KMG-V): Genome sequencing to study the core and pangenomes of soil and plant-associated prokaryotes.</title>
        <authorList>
            <person name="Whitman W."/>
        </authorList>
    </citation>
    <scope>NUCLEOTIDE SEQUENCE [LARGE SCALE GENOMIC DNA]</scope>
    <source>
        <strain evidence="2 3">SRMrh-85</strain>
    </source>
</reference>
<dbReference type="Proteomes" id="UP000533533">
    <property type="component" value="Unassembled WGS sequence"/>
</dbReference>
<evidence type="ECO:0000313" key="2">
    <source>
        <dbReference type="EMBL" id="MBB2932726.1"/>
    </source>
</evidence>
<accession>A0ABR6FZ83</accession>
<dbReference type="Gene3D" id="1.10.260.40">
    <property type="entry name" value="lambda repressor-like DNA-binding domains"/>
    <property type="match status" value="1"/>
</dbReference>
<keyword evidence="3" id="KW-1185">Reference proteome</keyword>
<dbReference type="CDD" id="cd00093">
    <property type="entry name" value="HTH_XRE"/>
    <property type="match status" value="1"/>
</dbReference>
<comment type="caution">
    <text evidence="2">The sequence shown here is derived from an EMBL/GenBank/DDBJ whole genome shotgun (WGS) entry which is preliminary data.</text>
</comment>
<dbReference type="InterPro" id="IPR001387">
    <property type="entry name" value="Cro/C1-type_HTH"/>
</dbReference>
<dbReference type="InterPro" id="IPR010982">
    <property type="entry name" value="Lambda_DNA-bd_dom_sf"/>
</dbReference>
<dbReference type="SUPFAM" id="SSF47413">
    <property type="entry name" value="lambda repressor-like DNA-binding domains"/>
    <property type="match status" value="1"/>
</dbReference>
<name>A0ABR6FZ83_9BURK</name>
<evidence type="ECO:0000313" key="3">
    <source>
        <dbReference type="Proteomes" id="UP000533533"/>
    </source>
</evidence>
<dbReference type="SMART" id="SM00530">
    <property type="entry name" value="HTH_XRE"/>
    <property type="match status" value="1"/>
</dbReference>
<dbReference type="RefSeq" id="WP_243413438.1">
    <property type="nucleotide sequence ID" value="NZ_JACHVZ010000031.1"/>
</dbReference>
<gene>
    <name evidence="2" type="ORF">FHX59_007214</name>
</gene>
<proteinExistence type="predicted"/>
<dbReference type="EMBL" id="JACHVZ010000031">
    <property type="protein sequence ID" value="MBB2932726.1"/>
    <property type="molecule type" value="Genomic_DNA"/>
</dbReference>
<sequence>MSTKITQMDNFSIRLKQERRRLGMNQTEFASAGGVQKQAQFTYEKGMRYPDASYLAGIAEVGVDVLYLLTGRPSDPSTLALDPDEERLLAGYRELKPREKRGVQGLVAAILGAPEGEGDTIEARHNVAG</sequence>